<feature type="compositionally biased region" description="Pro residues" evidence="1">
    <location>
        <begin position="113"/>
        <end position="129"/>
    </location>
</feature>
<gene>
    <name evidence="2" type="ORF">BU26DRAFT_21027</name>
</gene>
<evidence type="ECO:0000313" key="2">
    <source>
        <dbReference type="EMBL" id="KAF2256397.1"/>
    </source>
</evidence>
<dbReference type="RefSeq" id="XP_033691401.1">
    <property type="nucleotide sequence ID" value="XM_033820635.1"/>
</dbReference>
<feature type="region of interest" description="Disordered" evidence="1">
    <location>
        <begin position="89"/>
        <end position="195"/>
    </location>
</feature>
<evidence type="ECO:0000256" key="1">
    <source>
        <dbReference type="SAM" id="MobiDB-lite"/>
    </source>
</evidence>
<proteinExistence type="predicted"/>
<dbReference type="AlphaFoldDB" id="A0A6A6J227"/>
<feature type="compositionally biased region" description="Low complexity" evidence="1">
    <location>
        <begin position="173"/>
        <end position="195"/>
    </location>
</feature>
<dbReference type="Proteomes" id="UP000800094">
    <property type="component" value="Unassembled WGS sequence"/>
</dbReference>
<reference evidence="2" key="1">
    <citation type="journal article" date="2020" name="Stud. Mycol.">
        <title>101 Dothideomycetes genomes: a test case for predicting lifestyles and emergence of pathogens.</title>
        <authorList>
            <person name="Haridas S."/>
            <person name="Albert R."/>
            <person name="Binder M."/>
            <person name="Bloem J."/>
            <person name="Labutti K."/>
            <person name="Salamov A."/>
            <person name="Andreopoulos B."/>
            <person name="Baker S."/>
            <person name="Barry K."/>
            <person name="Bills G."/>
            <person name="Bluhm B."/>
            <person name="Cannon C."/>
            <person name="Castanera R."/>
            <person name="Culley D."/>
            <person name="Daum C."/>
            <person name="Ezra D."/>
            <person name="Gonzalez J."/>
            <person name="Henrissat B."/>
            <person name="Kuo A."/>
            <person name="Liang C."/>
            <person name="Lipzen A."/>
            <person name="Lutzoni F."/>
            <person name="Magnuson J."/>
            <person name="Mondo S."/>
            <person name="Nolan M."/>
            <person name="Ohm R."/>
            <person name="Pangilinan J."/>
            <person name="Park H.-J."/>
            <person name="Ramirez L."/>
            <person name="Alfaro M."/>
            <person name="Sun H."/>
            <person name="Tritt A."/>
            <person name="Yoshinaga Y."/>
            <person name="Zwiers L.-H."/>
            <person name="Turgeon B."/>
            <person name="Goodwin S."/>
            <person name="Spatafora J."/>
            <person name="Crous P."/>
            <person name="Grigoriev I."/>
        </authorList>
    </citation>
    <scope>NUCLEOTIDE SEQUENCE</scope>
    <source>
        <strain evidence="2">CBS 122368</strain>
    </source>
</reference>
<name>A0A6A6J227_9PLEO</name>
<dbReference type="GeneID" id="54573965"/>
<organism evidence="2 3">
    <name type="scientific">Trematosphaeria pertusa</name>
    <dbReference type="NCBI Taxonomy" id="390896"/>
    <lineage>
        <taxon>Eukaryota</taxon>
        <taxon>Fungi</taxon>
        <taxon>Dikarya</taxon>
        <taxon>Ascomycota</taxon>
        <taxon>Pezizomycotina</taxon>
        <taxon>Dothideomycetes</taxon>
        <taxon>Pleosporomycetidae</taxon>
        <taxon>Pleosporales</taxon>
        <taxon>Massarineae</taxon>
        <taxon>Trematosphaeriaceae</taxon>
        <taxon>Trematosphaeria</taxon>
    </lineage>
</organism>
<accession>A0A6A6J227</accession>
<protein>
    <submittedName>
        <fullName evidence="2">Uncharacterized protein</fullName>
    </submittedName>
</protein>
<keyword evidence="3" id="KW-1185">Reference proteome</keyword>
<evidence type="ECO:0000313" key="3">
    <source>
        <dbReference type="Proteomes" id="UP000800094"/>
    </source>
</evidence>
<sequence>MRREPKEHLPHFAFPDVVFAGALGATAVKATAQQLVPLLLPLRATGSAAARQSHSPIWSRRAVQTSRLLIRRRAVQVPPCSECQCLSAGRAPSSALTHPSRPFLPRGTLHTDPSPPPHPHPHSHLPPPILQRSQPPAPGFLHAAAPFFARPRTRTPHLASDWPVRIAPKRPPETAAASSTTPPVLPSSSAVSQQH</sequence>
<dbReference type="EMBL" id="ML987189">
    <property type="protein sequence ID" value="KAF2256397.1"/>
    <property type="molecule type" value="Genomic_DNA"/>
</dbReference>